<dbReference type="RefSeq" id="WP_121199445.1">
    <property type="nucleotide sequence ID" value="NZ_RBKU01000001.1"/>
</dbReference>
<proteinExistence type="predicted"/>
<dbReference type="PROSITE" id="PS51257">
    <property type="entry name" value="PROKAR_LIPOPROTEIN"/>
    <property type="match status" value="1"/>
</dbReference>
<dbReference type="SUPFAM" id="SSF51445">
    <property type="entry name" value="(Trans)glycosidases"/>
    <property type="match status" value="1"/>
</dbReference>
<dbReference type="Gene3D" id="3.20.20.80">
    <property type="entry name" value="Glycosidases"/>
    <property type="match status" value="1"/>
</dbReference>
<dbReference type="Proteomes" id="UP000268007">
    <property type="component" value="Unassembled WGS sequence"/>
</dbReference>
<comment type="caution">
    <text evidence="1">The sequence shown here is derived from an EMBL/GenBank/DDBJ whole genome shotgun (WGS) entry which is preliminary data.</text>
</comment>
<gene>
    <name evidence="1" type="ORF">BDD43_4229</name>
</gene>
<name>A0A495J5W2_9SPHI</name>
<protein>
    <recommendedName>
        <fullName evidence="3">Glycosyl hydrolase</fullName>
    </recommendedName>
</protein>
<evidence type="ECO:0000313" key="2">
    <source>
        <dbReference type="Proteomes" id="UP000268007"/>
    </source>
</evidence>
<organism evidence="1 2">
    <name type="scientific">Mucilaginibacter gracilis</name>
    <dbReference type="NCBI Taxonomy" id="423350"/>
    <lineage>
        <taxon>Bacteria</taxon>
        <taxon>Pseudomonadati</taxon>
        <taxon>Bacteroidota</taxon>
        <taxon>Sphingobacteriia</taxon>
        <taxon>Sphingobacteriales</taxon>
        <taxon>Sphingobacteriaceae</taxon>
        <taxon>Mucilaginibacter</taxon>
    </lineage>
</organism>
<dbReference type="AlphaFoldDB" id="A0A495J5W2"/>
<evidence type="ECO:0000313" key="1">
    <source>
        <dbReference type="EMBL" id="RKR84012.1"/>
    </source>
</evidence>
<accession>A0A495J5W2</accession>
<evidence type="ECO:0008006" key="3">
    <source>
        <dbReference type="Google" id="ProtNLM"/>
    </source>
</evidence>
<dbReference type="InterPro" id="IPR017853">
    <property type="entry name" value="GH"/>
</dbReference>
<keyword evidence="2" id="KW-1185">Reference proteome</keyword>
<dbReference type="OrthoDB" id="6949258at2"/>
<sequence length="486" mass="54719">MKNKNKIGYFCLGLLTLGVTSCKTEKLIDPEFSNASFRTLSISSQRSLTPTRAADYVNSIGVNVHLTFVPYHDHFYDIVYPKLKLLGIKHVRGGVPYKGFLSTADTGIIKTRFIILHDSLGIKTNYSIANKKVVDSLNLRDGGNYLSVFQNNSKLVQTIQSLEGFNEPDLTIYGWYPSNYDTLTYKIQKGLYNKTHSMPELAGIPVVSTSITAWWSSPSRPNKIAAITPSISNYFDYANFHLYDAGDANYKMFPGTYYDLTKSFFPPVRNGKPYVVTETGYENARYWNQPGLAGYNSNTYHYLSELSSGKYYSVMFMEELSRGAQRVYAYEFMDENTSDQTYSENNFGLIHTDGTVKPAFTAIKNTIDLLKDVNTPFVPTSLSFMMTGDTTNVKTMLFQKADGRYYLAFWQGVKKTSTPNGINYDFPNFQDLPDDVQNVQVTFTYPFSTAKTYIPLQSASPVTSGINIVTISIPVPDQLLILELNP</sequence>
<dbReference type="EMBL" id="RBKU01000001">
    <property type="protein sequence ID" value="RKR84012.1"/>
    <property type="molecule type" value="Genomic_DNA"/>
</dbReference>
<reference evidence="1 2" key="1">
    <citation type="submission" date="2018-10" db="EMBL/GenBank/DDBJ databases">
        <title>Genomic Encyclopedia of Archaeal and Bacterial Type Strains, Phase II (KMG-II): from individual species to whole genera.</title>
        <authorList>
            <person name="Goeker M."/>
        </authorList>
    </citation>
    <scope>NUCLEOTIDE SEQUENCE [LARGE SCALE GENOMIC DNA]</scope>
    <source>
        <strain evidence="1 2">DSM 18602</strain>
    </source>
</reference>